<accession>A0A1E3Q2E7</accession>
<gene>
    <name evidence="1" type="ORF">LIPSTDRAFT_338132</name>
</gene>
<evidence type="ECO:0000313" key="1">
    <source>
        <dbReference type="EMBL" id="ODQ71831.1"/>
    </source>
</evidence>
<protein>
    <submittedName>
        <fullName evidence="1">Uncharacterized protein</fullName>
    </submittedName>
</protein>
<evidence type="ECO:0000313" key="2">
    <source>
        <dbReference type="Proteomes" id="UP000094385"/>
    </source>
</evidence>
<organism evidence="1 2">
    <name type="scientific">Lipomyces starkeyi NRRL Y-11557</name>
    <dbReference type="NCBI Taxonomy" id="675824"/>
    <lineage>
        <taxon>Eukaryota</taxon>
        <taxon>Fungi</taxon>
        <taxon>Dikarya</taxon>
        <taxon>Ascomycota</taxon>
        <taxon>Saccharomycotina</taxon>
        <taxon>Lipomycetes</taxon>
        <taxon>Lipomycetales</taxon>
        <taxon>Lipomycetaceae</taxon>
        <taxon>Lipomyces</taxon>
    </lineage>
</organism>
<dbReference type="OrthoDB" id="411615at2759"/>
<name>A0A1E3Q2E7_LIPST</name>
<keyword evidence="2" id="KW-1185">Reference proteome</keyword>
<dbReference type="EMBL" id="KV454296">
    <property type="protein sequence ID" value="ODQ71831.1"/>
    <property type="molecule type" value="Genomic_DNA"/>
</dbReference>
<reference evidence="1 2" key="1">
    <citation type="journal article" date="2016" name="Proc. Natl. Acad. Sci. U.S.A.">
        <title>Comparative genomics of biotechnologically important yeasts.</title>
        <authorList>
            <person name="Riley R."/>
            <person name="Haridas S."/>
            <person name="Wolfe K.H."/>
            <person name="Lopes M.R."/>
            <person name="Hittinger C.T."/>
            <person name="Goeker M."/>
            <person name="Salamov A.A."/>
            <person name="Wisecaver J.H."/>
            <person name="Long T.M."/>
            <person name="Calvey C.H."/>
            <person name="Aerts A.L."/>
            <person name="Barry K.W."/>
            <person name="Choi C."/>
            <person name="Clum A."/>
            <person name="Coughlan A.Y."/>
            <person name="Deshpande S."/>
            <person name="Douglass A.P."/>
            <person name="Hanson S.J."/>
            <person name="Klenk H.-P."/>
            <person name="LaButti K.M."/>
            <person name="Lapidus A."/>
            <person name="Lindquist E.A."/>
            <person name="Lipzen A.M."/>
            <person name="Meier-Kolthoff J.P."/>
            <person name="Ohm R.A."/>
            <person name="Otillar R.P."/>
            <person name="Pangilinan J.L."/>
            <person name="Peng Y."/>
            <person name="Rokas A."/>
            <person name="Rosa C.A."/>
            <person name="Scheuner C."/>
            <person name="Sibirny A.A."/>
            <person name="Slot J.C."/>
            <person name="Stielow J.B."/>
            <person name="Sun H."/>
            <person name="Kurtzman C.P."/>
            <person name="Blackwell M."/>
            <person name="Grigoriev I.V."/>
            <person name="Jeffries T.W."/>
        </authorList>
    </citation>
    <scope>NUCLEOTIDE SEQUENCE [LARGE SCALE GENOMIC DNA]</scope>
    <source>
        <strain evidence="1 2">NRRL Y-11557</strain>
    </source>
</reference>
<dbReference type="AlphaFoldDB" id="A0A1E3Q2E7"/>
<proteinExistence type="predicted"/>
<sequence>MDTEYGSLIDHDTWTLVKLPPGKVVIDDAGYTSESLKRTGLLSVTTGCPRLYSRVRCQLRRNFCASGLCRIHTHHHYYCRLSQHASPSNGCYHCFSERFSERRNLHAATSGI</sequence>
<dbReference type="Proteomes" id="UP000094385">
    <property type="component" value="Unassembled WGS sequence"/>
</dbReference>